<organism evidence="1 2">
    <name type="scientific">Acinetobacter kyonggiensis</name>
    <dbReference type="NCBI Taxonomy" id="595670"/>
    <lineage>
        <taxon>Bacteria</taxon>
        <taxon>Pseudomonadati</taxon>
        <taxon>Pseudomonadota</taxon>
        <taxon>Gammaproteobacteria</taxon>
        <taxon>Moraxellales</taxon>
        <taxon>Moraxellaceae</taxon>
        <taxon>Acinetobacter</taxon>
    </lineage>
</organism>
<dbReference type="EMBL" id="FNPK01000034">
    <property type="protein sequence ID" value="SDY82188.1"/>
    <property type="molecule type" value="Genomic_DNA"/>
</dbReference>
<proteinExistence type="predicted"/>
<dbReference type="Proteomes" id="UP000199035">
    <property type="component" value="Unassembled WGS sequence"/>
</dbReference>
<dbReference type="STRING" id="595670.SAMN05421643_13413"/>
<evidence type="ECO:0000313" key="2">
    <source>
        <dbReference type="Proteomes" id="UP000199035"/>
    </source>
</evidence>
<accession>A0A1H3N069</accession>
<name>A0A1H3N069_9GAMM</name>
<sequence length="48" mass="5755">MNGLEIEIDNPLVPMELMPVKPLDYYNYDFLDPNWKPKSFWGRLLGRK</sequence>
<evidence type="ECO:0000313" key="1">
    <source>
        <dbReference type="EMBL" id="SDY82188.1"/>
    </source>
</evidence>
<dbReference type="AlphaFoldDB" id="A0A1H3N069"/>
<protein>
    <submittedName>
        <fullName evidence="1">Uncharacterized protein</fullName>
    </submittedName>
</protein>
<keyword evidence="2" id="KW-1185">Reference proteome</keyword>
<reference evidence="2" key="1">
    <citation type="submission" date="2016-10" db="EMBL/GenBank/DDBJ databases">
        <authorList>
            <person name="Varghese N."/>
            <person name="Submissions S."/>
        </authorList>
    </citation>
    <scope>NUCLEOTIDE SEQUENCE [LARGE SCALE GENOMIC DNA]</scope>
    <source>
        <strain evidence="2">ANC 5109</strain>
    </source>
</reference>
<gene>
    <name evidence="1" type="ORF">SAMN05421643_13413</name>
</gene>